<accession>A0A4R1F281</accession>
<dbReference type="AlphaFoldDB" id="A0A4R1F281"/>
<evidence type="ECO:0000256" key="1">
    <source>
        <dbReference type="SAM" id="Phobius"/>
    </source>
</evidence>
<keyword evidence="1" id="KW-0812">Transmembrane</keyword>
<keyword evidence="1" id="KW-0472">Membrane</keyword>
<proteinExistence type="predicted"/>
<sequence length="231" mass="26007">MSTTLDVFGILKEVLPTILPSVAIAGAAAVLVNVLTSRIIKPEKQADKAKEKLFNLLNKHLSDGGELDLDFLNYLKSSIEREFNIVITISHVLEDFLVHRLQSSKNEKDGLDTLQELKELLESENKIKPFDSLPSEERRLLKGLRDSINNDVSPESTYYFIDELSTVMSVRHQEYSRAHQTNKWSVPLAIIGLIFTIIFGLISLFSAPNEEKIAANLSKELTNQKENSLVK</sequence>
<organism evidence="2 3">
    <name type="scientific">Cocleimonas flava</name>
    <dbReference type="NCBI Taxonomy" id="634765"/>
    <lineage>
        <taxon>Bacteria</taxon>
        <taxon>Pseudomonadati</taxon>
        <taxon>Pseudomonadota</taxon>
        <taxon>Gammaproteobacteria</taxon>
        <taxon>Thiotrichales</taxon>
        <taxon>Thiotrichaceae</taxon>
        <taxon>Cocleimonas</taxon>
    </lineage>
</organism>
<feature type="transmembrane region" description="Helical" evidence="1">
    <location>
        <begin position="186"/>
        <end position="207"/>
    </location>
</feature>
<comment type="caution">
    <text evidence="2">The sequence shown here is derived from an EMBL/GenBank/DDBJ whole genome shotgun (WGS) entry which is preliminary data.</text>
</comment>
<name>A0A4R1F281_9GAMM</name>
<dbReference type="RefSeq" id="WP_131905789.1">
    <property type="nucleotide sequence ID" value="NZ_BAAAFU010000004.1"/>
</dbReference>
<dbReference type="OrthoDB" id="7107935at2"/>
<keyword evidence="1" id="KW-1133">Transmembrane helix</keyword>
<reference evidence="2 3" key="1">
    <citation type="submission" date="2019-03" db="EMBL/GenBank/DDBJ databases">
        <title>Genomic Encyclopedia of Type Strains, Phase IV (KMG-IV): sequencing the most valuable type-strain genomes for metagenomic binning, comparative biology and taxonomic classification.</title>
        <authorList>
            <person name="Goeker M."/>
        </authorList>
    </citation>
    <scope>NUCLEOTIDE SEQUENCE [LARGE SCALE GENOMIC DNA]</scope>
    <source>
        <strain evidence="2 3">DSM 24830</strain>
    </source>
</reference>
<evidence type="ECO:0000313" key="3">
    <source>
        <dbReference type="Proteomes" id="UP000294887"/>
    </source>
</evidence>
<dbReference type="Proteomes" id="UP000294887">
    <property type="component" value="Unassembled WGS sequence"/>
</dbReference>
<dbReference type="EMBL" id="SMFQ01000003">
    <property type="protein sequence ID" value="TCJ87520.1"/>
    <property type="molecule type" value="Genomic_DNA"/>
</dbReference>
<keyword evidence="3" id="KW-1185">Reference proteome</keyword>
<gene>
    <name evidence="2" type="ORF">EV695_2030</name>
</gene>
<evidence type="ECO:0000313" key="2">
    <source>
        <dbReference type="EMBL" id="TCJ87520.1"/>
    </source>
</evidence>
<protein>
    <submittedName>
        <fullName evidence="2">Uncharacterized protein</fullName>
    </submittedName>
</protein>
<feature type="transmembrane region" description="Helical" evidence="1">
    <location>
        <begin position="14"/>
        <end position="35"/>
    </location>
</feature>